<dbReference type="Proteomes" id="UP000821845">
    <property type="component" value="Chromosome 7"/>
</dbReference>
<dbReference type="EMBL" id="CM023487">
    <property type="protein sequence ID" value="KAH6925135.1"/>
    <property type="molecule type" value="Genomic_DNA"/>
</dbReference>
<sequence>MENLFRQEACQRRSQMHPSSGICRNRTRPRPTLRYTSVADTPELHPSVFFLTDRDSCLRFLSNTSVKVSVLPFATKGRRVARASSLRGANNTTVTYEHGSLPGFNRRFRWISILAKGKFAIVGRGFLRHFGALVDVGNRRFQEPV</sequence>
<gene>
    <name evidence="1" type="ORF">HPB50_001357</name>
</gene>
<name>A0ACB7RRJ9_HYAAI</name>
<evidence type="ECO:0000313" key="1">
    <source>
        <dbReference type="EMBL" id="KAH6925135.1"/>
    </source>
</evidence>
<evidence type="ECO:0000313" key="2">
    <source>
        <dbReference type="Proteomes" id="UP000821845"/>
    </source>
</evidence>
<accession>A0ACB7RRJ9</accession>
<keyword evidence="2" id="KW-1185">Reference proteome</keyword>
<protein>
    <submittedName>
        <fullName evidence="1">Uncharacterized protein</fullName>
    </submittedName>
</protein>
<proteinExistence type="predicted"/>
<organism evidence="1 2">
    <name type="scientific">Hyalomma asiaticum</name>
    <name type="common">Tick</name>
    <dbReference type="NCBI Taxonomy" id="266040"/>
    <lineage>
        <taxon>Eukaryota</taxon>
        <taxon>Metazoa</taxon>
        <taxon>Ecdysozoa</taxon>
        <taxon>Arthropoda</taxon>
        <taxon>Chelicerata</taxon>
        <taxon>Arachnida</taxon>
        <taxon>Acari</taxon>
        <taxon>Parasitiformes</taxon>
        <taxon>Ixodida</taxon>
        <taxon>Ixodoidea</taxon>
        <taxon>Ixodidae</taxon>
        <taxon>Hyalomminae</taxon>
        <taxon>Hyalomma</taxon>
    </lineage>
</organism>
<comment type="caution">
    <text evidence="1">The sequence shown here is derived from an EMBL/GenBank/DDBJ whole genome shotgun (WGS) entry which is preliminary data.</text>
</comment>
<reference evidence="1" key="1">
    <citation type="submission" date="2020-05" db="EMBL/GenBank/DDBJ databases">
        <title>Large-scale comparative analyses of tick genomes elucidate their genetic diversity and vector capacities.</title>
        <authorList>
            <person name="Jia N."/>
            <person name="Wang J."/>
            <person name="Shi W."/>
            <person name="Du L."/>
            <person name="Sun Y."/>
            <person name="Zhan W."/>
            <person name="Jiang J."/>
            <person name="Wang Q."/>
            <person name="Zhang B."/>
            <person name="Ji P."/>
            <person name="Sakyi L.B."/>
            <person name="Cui X."/>
            <person name="Yuan T."/>
            <person name="Jiang B."/>
            <person name="Yang W."/>
            <person name="Lam T.T.-Y."/>
            <person name="Chang Q."/>
            <person name="Ding S."/>
            <person name="Wang X."/>
            <person name="Zhu J."/>
            <person name="Ruan X."/>
            <person name="Zhao L."/>
            <person name="Wei J."/>
            <person name="Que T."/>
            <person name="Du C."/>
            <person name="Cheng J."/>
            <person name="Dai P."/>
            <person name="Han X."/>
            <person name="Huang E."/>
            <person name="Gao Y."/>
            <person name="Liu J."/>
            <person name="Shao H."/>
            <person name="Ye R."/>
            <person name="Li L."/>
            <person name="Wei W."/>
            <person name="Wang X."/>
            <person name="Wang C."/>
            <person name="Yang T."/>
            <person name="Huo Q."/>
            <person name="Li W."/>
            <person name="Guo W."/>
            <person name="Chen H."/>
            <person name="Zhou L."/>
            <person name="Ni X."/>
            <person name="Tian J."/>
            <person name="Zhou Y."/>
            <person name="Sheng Y."/>
            <person name="Liu T."/>
            <person name="Pan Y."/>
            <person name="Xia L."/>
            <person name="Li J."/>
            <person name="Zhao F."/>
            <person name="Cao W."/>
        </authorList>
    </citation>
    <scope>NUCLEOTIDE SEQUENCE</scope>
    <source>
        <strain evidence="1">Hyas-2018</strain>
    </source>
</reference>